<gene>
    <name evidence="7" type="ORF">SAMN02745131_02748</name>
</gene>
<evidence type="ECO:0000256" key="6">
    <source>
        <dbReference type="ARBA" id="ARBA00023180"/>
    </source>
</evidence>
<evidence type="ECO:0000256" key="2">
    <source>
        <dbReference type="ARBA" id="ARBA00022723"/>
    </source>
</evidence>
<dbReference type="GO" id="GO:0006308">
    <property type="term" value="P:DNA catabolic process"/>
    <property type="evidence" value="ECO:0007669"/>
    <property type="project" value="InterPro"/>
</dbReference>
<reference evidence="7 8" key="1">
    <citation type="submission" date="2016-11" db="EMBL/GenBank/DDBJ databases">
        <authorList>
            <person name="Jaros S."/>
            <person name="Januszkiewicz K."/>
            <person name="Wedrychowicz H."/>
        </authorList>
    </citation>
    <scope>NUCLEOTIDE SEQUENCE [LARGE SCALE GENOMIC DNA]</scope>
    <source>
        <strain evidence="7 8">DSM 18119</strain>
    </source>
</reference>
<keyword evidence="3" id="KW-0255">Endonuclease</keyword>
<dbReference type="GO" id="GO:0003676">
    <property type="term" value="F:nucleic acid binding"/>
    <property type="evidence" value="ECO:0007669"/>
    <property type="project" value="InterPro"/>
</dbReference>
<name>A0A1M5BZP4_9BACT</name>
<organism evidence="7 8">
    <name type="scientific">Flavisolibacter ginsengisoli DSM 18119</name>
    <dbReference type="NCBI Taxonomy" id="1121884"/>
    <lineage>
        <taxon>Bacteria</taxon>
        <taxon>Pseudomonadati</taxon>
        <taxon>Bacteroidota</taxon>
        <taxon>Chitinophagia</taxon>
        <taxon>Chitinophagales</taxon>
        <taxon>Chitinophagaceae</taxon>
        <taxon>Flavisolibacter</taxon>
    </lineage>
</organism>
<dbReference type="PANTHER" id="PTHR33146:SF26">
    <property type="entry name" value="ENDONUCLEASE 4"/>
    <property type="match status" value="1"/>
</dbReference>
<dbReference type="OrthoDB" id="267579at2"/>
<dbReference type="EMBL" id="FQUU01000011">
    <property type="protein sequence ID" value="SHF47886.1"/>
    <property type="molecule type" value="Genomic_DNA"/>
</dbReference>
<dbReference type="InterPro" id="IPR008947">
    <property type="entry name" value="PLipase_C/P1_nuclease_dom_sf"/>
</dbReference>
<dbReference type="STRING" id="1121884.SAMN02745131_02748"/>
<dbReference type="GO" id="GO:0004519">
    <property type="term" value="F:endonuclease activity"/>
    <property type="evidence" value="ECO:0007669"/>
    <property type="project" value="UniProtKB-KW"/>
</dbReference>
<evidence type="ECO:0000313" key="7">
    <source>
        <dbReference type="EMBL" id="SHF47886.1"/>
    </source>
</evidence>
<keyword evidence="8" id="KW-1185">Reference proteome</keyword>
<proteinExistence type="predicted"/>
<keyword evidence="6" id="KW-0325">Glycoprotein</keyword>
<dbReference type="SUPFAM" id="SSF48537">
    <property type="entry name" value="Phospholipase C/P1 nuclease"/>
    <property type="match status" value="1"/>
</dbReference>
<evidence type="ECO:0000256" key="3">
    <source>
        <dbReference type="ARBA" id="ARBA00022759"/>
    </source>
</evidence>
<accession>A0A1M5BZP4</accession>
<dbReference type="PANTHER" id="PTHR33146">
    <property type="entry name" value="ENDONUCLEASE 4"/>
    <property type="match status" value="1"/>
</dbReference>
<dbReference type="RefSeq" id="WP_072835910.1">
    <property type="nucleotide sequence ID" value="NZ_FQUU01000011.1"/>
</dbReference>
<keyword evidence="5" id="KW-1015">Disulfide bond</keyword>
<evidence type="ECO:0000313" key="8">
    <source>
        <dbReference type="Proteomes" id="UP000184048"/>
    </source>
</evidence>
<dbReference type="GO" id="GO:0046872">
    <property type="term" value="F:metal ion binding"/>
    <property type="evidence" value="ECO:0007669"/>
    <property type="project" value="UniProtKB-KW"/>
</dbReference>
<evidence type="ECO:0000256" key="4">
    <source>
        <dbReference type="ARBA" id="ARBA00022801"/>
    </source>
</evidence>
<dbReference type="Pfam" id="PF02265">
    <property type="entry name" value="S1-P1_nuclease"/>
    <property type="match status" value="1"/>
</dbReference>
<dbReference type="InterPro" id="IPR003154">
    <property type="entry name" value="S1/P1nuclease"/>
</dbReference>
<keyword evidence="2" id="KW-0479">Metal-binding</keyword>
<dbReference type="GO" id="GO:0016788">
    <property type="term" value="F:hydrolase activity, acting on ester bonds"/>
    <property type="evidence" value="ECO:0007669"/>
    <property type="project" value="InterPro"/>
</dbReference>
<evidence type="ECO:0000256" key="1">
    <source>
        <dbReference type="ARBA" id="ARBA00022722"/>
    </source>
</evidence>
<evidence type="ECO:0000256" key="5">
    <source>
        <dbReference type="ARBA" id="ARBA00023157"/>
    </source>
</evidence>
<keyword evidence="1" id="KW-0540">Nuclease</keyword>
<protein>
    <submittedName>
        <fullName evidence="7">S1/P1 Nuclease</fullName>
    </submittedName>
</protein>
<dbReference type="Gene3D" id="1.10.575.10">
    <property type="entry name" value="P1 Nuclease"/>
    <property type="match status" value="1"/>
</dbReference>
<dbReference type="CDD" id="cd11010">
    <property type="entry name" value="S1-P1_nuclease"/>
    <property type="match status" value="1"/>
</dbReference>
<dbReference type="AlphaFoldDB" id="A0A1M5BZP4"/>
<sequence>MRKKISAVLLFISLFCYLPMKSMAWGMLGHRIVGGIAESYLTAKTRLAIRNILGHESIAMASNWADFIKSDTSYRYISPWHYVNFEKDLSYVQMQDYLKKDTATDAYTKLNFLVKELQKKNLQKDKKVMYLKLLIHIAEDMSQPLHVSPVGTTGGNDIKLNWFNTPSNLHRVWDEHLIEYQQLSYTEYIKAINFPTATQLKTWKKQPLTEWLYDSYSQAQKIQAEISGTNPRLSYEYNYNHVQQLNEQLLKGGIRLAGLLNRIFDK</sequence>
<keyword evidence="4" id="KW-0378">Hydrolase</keyword>
<dbReference type="Proteomes" id="UP000184048">
    <property type="component" value="Unassembled WGS sequence"/>
</dbReference>